<dbReference type="Proteomes" id="UP000094336">
    <property type="component" value="Unassembled WGS sequence"/>
</dbReference>
<proteinExistence type="predicted"/>
<dbReference type="OrthoDB" id="28245at2759"/>
<dbReference type="Pfam" id="PF00616">
    <property type="entry name" value="RasGAP"/>
    <property type="match status" value="1"/>
</dbReference>
<organism evidence="5 6">
    <name type="scientific">Babjeviella inositovora NRRL Y-12698</name>
    <dbReference type="NCBI Taxonomy" id="984486"/>
    <lineage>
        <taxon>Eukaryota</taxon>
        <taxon>Fungi</taxon>
        <taxon>Dikarya</taxon>
        <taxon>Ascomycota</taxon>
        <taxon>Saccharomycotina</taxon>
        <taxon>Pichiomycetes</taxon>
        <taxon>Serinales incertae sedis</taxon>
        <taxon>Babjeviella</taxon>
    </lineage>
</organism>
<dbReference type="InterPro" id="IPR036865">
    <property type="entry name" value="CRAL-TRIO_dom_sf"/>
</dbReference>
<feature type="domain" description="Ras-GAP" evidence="4">
    <location>
        <begin position="1265"/>
        <end position="1455"/>
    </location>
</feature>
<dbReference type="PROSITE" id="PS50018">
    <property type="entry name" value="RAS_GTPASE_ACTIV_2"/>
    <property type="match status" value="1"/>
</dbReference>
<gene>
    <name evidence="5" type="ORF">BABINDRAFT_159971</name>
</gene>
<dbReference type="InterPro" id="IPR008936">
    <property type="entry name" value="Rho_GTPase_activation_prot"/>
</dbReference>
<dbReference type="InterPro" id="IPR001936">
    <property type="entry name" value="RasGAP_dom"/>
</dbReference>
<evidence type="ECO:0000256" key="1">
    <source>
        <dbReference type="ARBA" id="ARBA00022468"/>
    </source>
</evidence>
<dbReference type="GO" id="GO:0007165">
    <property type="term" value="P:signal transduction"/>
    <property type="evidence" value="ECO:0007669"/>
    <property type="project" value="UniProtKB-ARBA"/>
</dbReference>
<dbReference type="InterPro" id="IPR023152">
    <property type="entry name" value="RasGAP_CS"/>
</dbReference>
<dbReference type="Gene3D" id="3.40.525.10">
    <property type="entry name" value="CRAL-TRIO lipid binding domain"/>
    <property type="match status" value="1"/>
</dbReference>
<keyword evidence="2" id="KW-0597">Phosphoprotein</keyword>
<keyword evidence="1" id="KW-0343">GTPase activation</keyword>
<dbReference type="STRING" id="984486.A0A1E3QXA6"/>
<reference evidence="6" key="1">
    <citation type="submission" date="2016-05" db="EMBL/GenBank/DDBJ databases">
        <title>Comparative genomics of biotechnologically important yeasts.</title>
        <authorList>
            <consortium name="DOE Joint Genome Institute"/>
            <person name="Riley R."/>
            <person name="Haridas S."/>
            <person name="Wolfe K.H."/>
            <person name="Lopes M.R."/>
            <person name="Hittinger C.T."/>
            <person name="Goker M."/>
            <person name="Salamov A."/>
            <person name="Wisecaver J."/>
            <person name="Long T.M."/>
            <person name="Aerts A.L."/>
            <person name="Barry K."/>
            <person name="Choi C."/>
            <person name="Clum A."/>
            <person name="Coughlan A.Y."/>
            <person name="Deshpande S."/>
            <person name="Douglass A.P."/>
            <person name="Hanson S.J."/>
            <person name="Klenk H.-P."/>
            <person name="Labutti K."/>
            <person name="Lapidus A."/>
            <person name="Lindquist E."/>
            <person name="Lipzen A."/>
            <person name="Meier-Kolthoff J.P."/>
            <person name="Ohm R.A."/>
            <person name="Otillar R.P."/>
            <person name="Pangilinan J."/>
            <person name="Peng Y."/>
            <person name="Rokas A."/>
            <person name="Rosa C.A."/>
            <person name="Scheuner C."/>
            <person name="Sibirny A.A."/>
            <person name="Slot J.C."/>
            <person name="Stielow J.B."/>
            <person name="Sun H."/>
            <person name="Kurtzman C.P."/>
            <person name="Blackwell M."/>
            <person name="Grigoriev I.V."/>
            <person name="Jeffries T.W."/>
        </authorList>
    </citation>
    <scope>NUCLEOTIDE SEQUENCE [LARGE SCALE GENOMIC DNA]</scope>
    <source>
        <strain evidence="6">NRRL Y-12698</strain>
    </source>
</reference>
<dbReference type="PROSITE" id="PS00509">
    <property type="entry name" value="RAS_GTPASE_ACTIV_1"/>
    <property type="match status" value="1"/>
</dbReference>
<feature type="compositionally biased region" description="Low complexity" evidence="3">
    <location>
        <begin position="575"/>
        <end position="585"/>
    </location>
</feature>
<dbReference type="PANTHER" id="PTHR10194">
    <property type="entry name" value="RAS GTPASE-ACTIVATING PROTEINS"/>
    <property type="match status" value="1"/>
</dbReference>
<dbReference type="PANTHER" id="PTHR10194:SF142">
    <property type="entry name" value="NEUROFIBROMIN"/>
    <property type="match status" value="1"/>
</dbReference>
<evidence type="ECO:0000256" key="3">
    <source>
        <dbReference type="SAM" id="MobiDB-lite"/>
    </source>
</evidence>
<protein>
    <recommendedName>
        <fullName evidence="4">Ras-GAP domain-containing protein</fullName>
    </recommendedName>
</protein>
<evidence type="ECO:0000256" key="2">
    <source>
        <dbReference type="ARBA" id="ARBA00022553"/>
    </source>
</evidence>
<dbReference type="RefSeq" id="XP_018987050.1">
    <property type="nucleotide sequence ID" value="XM_019127984.1"/>
</dbReference>
<feature type="region of interest" description="Disordered" evidence="3">
    <location>
        <begin position="575"/>
        <end position="612"/>
    </location>
</feature>
<accession>A0A1E3QXA6</accession>
<dbReference type="Gene3D" id="1.10.506.10">
    <property type="entry name" value="GTPase Activation - p120gap, domain 1"/>
    <property type="match status" value="1"/>
</dbReference>
<dbReference type="InterPro" id="IPR039360">
    <property type="entry name" value="Ras_GTPase"/>
</dbReference>
<dbReference type="EMBL" id="KV454427">
    <property type="protein sequence ID" value="ODQ81722.1"/>
    <property type="molecule type" value="Genomic_DNA"/>
</dbReference>
<keyword evidence="6" id="KW-1185">Reference proteome</keyword>
<evidence type="ECO:0000313" key="5">
    <source>
        <dbReference type="EMBL" id="ODQ81722.1"/>
    </source>
</evidence>
<evidence type="ECO:0000259" key="4">
    <source>
        <dbReference type="PROSITE" id="PS50018"/>
    </source>
</evidence>
<dbReference type="GeneID" id="30145837"/>
<name>A0A1E3QXA6_9ASCO</name>
<dbReference type="SMART" id="SM00323">
    <property type="entry name" value="RasGAP"/>
    <property type="match status" value="1"/>
</dbReference>
<dbReference type="GO" id="GO:0005096">
    <property type="term" value="F:GTPase activator activity"/>
    <property type="evidence" value="ECO:0007669"/>
    <property type="project" value="UniProtKB-KW"/>
</dbReference>
<sequence length="2625" mass="295551">MNSEMSSVDLPLEPPSSSLVACVFKKIASLLPSETGLTVSEVENTAYFLASRTGLNDVFKHCFYDFLVVGVCDILDKLNKNDKNAPLKKRREAALGSLLISVRLLADMLEMNWSARETAPITVLESADGADYNFITGVGMAAANVYYHVVAPQAVDTSVARRAIALIAGLKSTDPIRKELATISPHYAFDDTHQYRNLIRNIDLNCDAILGCFAASNPREFSDFAMNSLNVIKYSPTPGSDVVPSIELFGLIRFNEKLLTEYLRTIWHSFSLIQKPIHQQLFLSFFTKSLNNWVTTQTQEFLDCIALPDSALVAQVDRLFDFVYSQFETHPNVCTFQFLSVLICILPDHWRVFASAPSLRALFVPSNKKEKFVHNLARTIRNSTDFEYLAAAVTIFNITARIYLCDPNSPIVRSSRAHAQLISEKLTITDHESDHESRLNKLRTDYFCYEVVTHQDQFVATVLAHLSDHEIDYRYGRVLLGSLKILSRMPETRDVFLQLITSVGPILQNVLVKTLPMAPGSDAVSEVHSIPTLRSLNGDERGSITASDLWKKQDIQYEGSLYTSYNNLVKECSGSNASISSSSITSEKKKSSGASMDSRGKSSFDESSNFSHDQDGVGRLELYVDIMTIFCKAPHIYFSSAEAYGISKDEFLLPVVMGLSDPDLAIVEAAGNFVITILGSCGKFDDHYDSCCQIAVSQCMSVLGNSISECDLRSDRLLVMLELLTKFVVTRSNNEKARELSFVDLFAGMTTNKSHNCQLLTRGLEPAIIYCLCSSEISTFRVVQQLLKYTLLDVSWRDHDPTCPNFKNAEVYAAIADQSYVVTGSVALHKRIRKMMRDISLTEGVVRAWGCIYDRWYLGFQLRSSLTNLETGETRNFGGCLASMAGAILTGREEDAGIYVELVDKVAVFVTLHVEALVTDTLVLRDAVMDVVSNELHPLTYSITMKLIMEAVKALDVSTDEAFESSLLFFDLAVLILTKVVLDPNPHAIVSLRYGHEVYDYIASLIVSTPDSPPLLKLKIRLCKFITALEANRDALCYKGEVRRRTATVRLLSEWLEKSVFQDGTVNGVNPKVLPLKLVGITTSSKTSSEIRRLKEVEMMYLDLALESSRALSLALEGHTLATPQATSSKDLKHSKKLVFGNYFSLFYRVLEKFNQKGKTKQDASPLNTHKTDAICELMIICSTKLFQSNVEAGLRIALPYCYHENQKTRLSFIHVFINIATSLQNSEQENFKWTTEKRDTVIAKFLLDYPSLAVAVADACPVSQTDFLATSFLFLYDNQEDLLRNLAALVVSEINYSTRHVDILRRNSVATKLLSMYGKKYGSDYLRAAIKPTLCELEETNECFEVEKLDPADPLASLNVDRFMKYLTQLVDAIVSSAHAVPDEIRFICSTIDKAVQNVFPDASIVAIGSFMFLRFFGPAIVSPESADIFSVFPGRNLKRSLIQLAKAIQHMANGSLASLKWPLLSTKEAELSELNKKVVSYLGSLRYDSRTFTFKSKMASPEVRSNYLHKFIYDTMLSICITFLDGSNINACEERLAIFRKFDNLLFLMGQPEAVFGYEIPNSIKNDGNTVLFDFMNKYSTKDLESLIDIPFVQAGIAVDGTPTLNLCFSYIENLQMDFEILAYRIFQVASKVWDSKFYIVCDFSCLNTYEHCELLVSICLTHTPEVMSQNCSGVYILNLADKLFGWFVEASKSSLVGNPLFDPLKVEFFFRSSFDDPKTFGTLTFSRLFNKLVSGTKRVSFSDVMYYQEAHQRFVSATVQIGDEYLVICENMPRSFSIAGKIASTKVVNVIPILHLQEIETTHITGVTNEFTLVDALSNARYTLALEKRAEIMRTVYFVRSRMTENAEAGEDDLEEDATDWVGYLFNACFAGLVSSSEAIRSSSFSLLSSLCETFDLGLGRQLRITSNVRFPKDNTTFIVSISAALARTYPDATYIFIENFCRVYHKLPTNEKLASVMYLAPWIANIYKHVFATDDETGTEKTSELVRMLTKISTLEDEFLPVFNTHVWSTLCLEDKLSSILLEEIVAVAVDLESEGVDWNDVIGLISLTPTIEICCGVINRLKEVSHIPSHSGELSMITQTSWIEITILVKICVSLFFDSLFFTEMFLPDVLFIITMFLDIGPLRLRKALYGLTINVLHSFLAKEDLSEAILDKMNLVNHKLTGQRAKIVFGLTRNESTVDSDSNRVVSGLNGLEYFCGHLNEFLDYATDGNMKSVWRVRWNAYVIDAAFRNGSLLQPRALLILGFLARSGVTDNLVGKLLDLVSIIADEHCYSKKDESSFLCGVYAISRVVDGLPLSSVFFPKLFWLASQLCQTNSPLIFQAATQCMSRILIAYCAVVIVPPATYYDTLFEVRSKTLTVLDEFDALQEIRFTRDNFDVCVAWIVMRGLQIPRTKQTCVELYQTLFQGRQREEIGKWRCEPEAIFSNSHMCHLLFIFILSKSNSEIEAFMDTCDLDDRQYVLLGEGIKAPKVLIEFVMETNRNTVTTFYLAASYIVSKYCDDHTRFRFMLITRHAGHRNPDLLYKIYFVVRPFFKKIITGIYPLQFLGVGFDISTYVCRIPGFTFNESEQANMLDAIMKEHNVLGLKNWEFQPNEPEMKALRVLKFQETIHQLLANFIETE</sequence>
<evidence type="ECO:0000313" key="6">
    <source>
        <dbReference type="Proteomes" id="UP000094336"/>
    </source>
</evidence>
<dbReference type="SUPFAM" id="SSF48350">
    <property type="entry name" value="GTPase activation domain, GAP"/>
    <property type="match status" value="1"/>
</dbReference>